<evidence type="ECO:0000313" key="3">
    <source>
        <dbReference type="Proteomes" id="UP000245166"/>
    </source>
</evidence>
<sequence length="278" mass="30100">MGHALFTRVAGENGYAARSRIHDTPGPRWFEPDSPIQRVHGDASMFVGGLRALLLQSLHPLAMAGVAGHSGYRGDPWGRLERTSTFLAVTTFGTSEDAQAMIDRIRAVHERVRGKAPDGRSYRASDPHLLTWVHIAEIDSFLRAHQRHGARPLTEAESDTYVAQTSRVARALGAEHVPTSTAELVTALASYRSELAASEAARDTAHFLLREPPLPVASRQGYRLVAAGAIGLLPAWTRSELEVGGPRGDGLRRVSGAVATRTIRWGLASVGSRGRRQP</sequence>
<comment type="caution">
    <text evidence="2">The sequence shown here is derived from an EMBL/GenBank/DDBJ whole genome shotgun (WGS) entry which is preliminary data.</text>
</comment>
<dbReference type="EMBL" id="PYHR01000002">
    <property type="protein sequence ID" value="PWD52391.1"/>
    <property type="molecule type" value="Genomic_DNA"/>
</dbReference>
<dbReference type="GO" id="GO:0016491">
    <property type="term" value="F:oxidoreductase activity"/>
    <property type="evidence" value="ECO:0007669"/>
    <property type="project" value="InterPro"/>
</dbReference>
<reference evidence="2 3" key="1">
    <citation type="submission" date="2018-03" db="EMBL/GenBank/DDBJ databases">
        <title>Genome assembly of novel Miniimonas species PCH200.</title>
        <authorList>
            <person name="Thakur V."/>
            <person name="Kumar V."/>
            <person name="Singh D."/>
        </authorList>
    </citation>
    <scope>NUCLEOTIDE SEQUENCE [LARGE SCALE GENOMIC DNA]</scope>
    <source>
        <strain evidence="2 3">PCH200</strain>
    </source>
</reference>
<dbReference type="OrthoDB" id="108890at2"/>
<evidence type="ECO:0000313" key="2">
    <source>
        <dbReference type="EMBL" id="PWD52391.1"/>
    </source>
</evidence>
<dbReference type="PANTHER" id="PTHR36151">
    <property type="entry name" value="BLR2777 PROTEIN"/>
    <property type="match status" value="1"/>
</dbReference>
<proteinExistence type="predicted"/>
<dbReference type="Proteomes" id="UP000245166">
    <property type="component" value="Unassembled WGS sequence"/>
</dbReference>
<dbReference type="Pfam" id="PF09995">
    <property type="entry name" value="MPAB_Lcp_cat"/>
    <property type="match status" value="1"/>
</dbReference>
<gene>
    <name evidence="2" type="ORF">C8046_05735</name>
</gene>
<name>A0A2U1ZZJ9_9MICO</name>
<organism evidence="2 3">
    <name type="scientific">Serinibacter arcticus</name>
    <dbReference type="NCBI Taxonomy" id="1655435"/>
    <lineage>
        <taxon>Bacteria</taxon>
        <taxon>Bacillati</taxon>
        <taxon>Actinomycetota</taxon>
        <taxon>Actinomycetes</taxon>
        <taxon>Micrococcales</taxon>
        <taxon>Beutenbergiaceae</taxon>
        <taxon>Serinibacter</taxon>
    </lineage>
</organism>
<protein>
    <submittedName>
        <fullName evidence="2">DUF2236 domain-containing protein</fullName>
    </submittedName>
</protein>
<keyword evidence="3" id="KW-1185">Reference proteome</keyword>
<evidence type="ECO:0000259" key="1">
    <source>
        <dbReference type="Pfam" id="PF09995"/>
    </source>
</evidence>
<accession>A0A2U1ZZJ9</accession>
<dbReference type="PANTHER" id="PTHR36151:SF3">
    <property type="entry name" value="ER-BOUND OXYGENASE MPAB_MPAB'_RUBBER OXYGENASE CATALYTIC DOMAIN-CONTAINING PROTEIN"/>
    <property type="match status" value="1"/>
</dbReference>
<dbReference type="InterPro" id="IPR018713">
    <property type="entry name" value="MPAB/Lcp_cat_dom"/>
</dbReference>
<feature type="domain" description="ER-bound oxygenase mpaB/mpaB'/Rubber oxygenase catalytic" evidence="1">
    <location>
        <begin position="38"/>
        <end position="265"/>
    </location>
</feature>
<dbReference type="AlphaFoldDB" id="A0A2U1ZZJ9"/>